<proteinExistence type="inferred from homology"/>
<comment type="subcellular location">
    <subcellularLocation>
        <location evidence="3">Secreted</location>
    </subcellularLocation>
</comment>
<keyword evidence="3" id="KW-0391">Immunity</keyword>
<keyword evidence="3" id="KW-1015">Disulfide bond</keyword>
<dbReference type="EMBL" id="QBIY01013480">
    <property type="protein sequence ID" value="RXN03534.1"/>
    <property type="molecule type" value="Genomic_DNA"/>
</dbReference>
<dbReference type="SMART" id="SM00329">
    <property type="entry name" value="BPI2"/>
    <property type="match status" value="1"/>
</dbReference>
<keyword evidence="3" id="KW-0399">Innate immunity</keyword>
<dbReference type="Pfam" id="PF03732">
    <property type="entry name" value="Retrotrans_gag"/>
    <property type="match status" value="1"/>
</dbReference>
<gene>
    <name evidence="6" type="ORF">ROHU_013349</name>
</gene>
<feature type="domain" description="Lipid-binding serum glycoprotein C-terminal" evidence="5">
    <location>
        <begin position="810"/>
        <end position="990"/>
    </location>
</feature>
<feature type="region of interest" description="Disordered" evidence="4">
    <location>
        <begin position="266"/>
        <end position="305"/>
    </location>
</feature>
<accession>A0A498LAN8</accession>
<dbReference type="InterPro" id="IPR005162">
    <property type="entry name" value="Retrotrans_gag_dom"/>
</dbReference>
<feature type="compositionally biased region" description="Acidic residues" evidence="4">
    <location>
        <begin position="1"/>
        <end position="10"/>
    </location>
</feature>
<comment type="caution">
    <text evidence="6">The sequence shown here is derived from an EMBL/GenBank/DDBJ whole genome shotgun (WGS) entry which is preliminary data.</text>
</comment>
<dbReference type="SUPFAM" id="SSF55394">
    <property type="entry name" value="Bactericidal permeability-increasing protein, BPI"/>
    <property type="match status" value="1"/>
</dbReference>
<dbReference type="PANTHER" id="PTHR10504:SF84">
    <property type="entry name" value="BACTERICIDAL PERMEABILITY-INCREASING PROTEIN"/>
    <property type="match status" value="1"/>
</dbReference>
<dbReference type="Proteomes" id="UP000290572">
    <property type="component" value="Unassembled WGS sequence"/>
</dbReference>
<evidence type="ECO:0000313" key="6">
    <source>
        <dbReference type="EMBL" id="RXN03534.1"/>
    </source>
</evidence>
<keyword evidence="3" id="KW-0325">Glycoprotein</keyword>
<evidence type="ECO:0000256" key="2">
    <source>
        <dbReference type="ARBA" id="ARBA00022741"/>
    </source>
</evidence>
<dbReference type="Gene3D" id="3.15.20.10">
    <property type="entry name" value="Bactericidal permeability-increasing protein, domain 2"/>
    <property type="match status" value="1"/>
</dbReference>
<keyword evidence="3" id="KW-0964">Secreted</keyword>
<dbReference type="InterPro" id="IPR027417">
    <property type="entry name" value="P-loop_NTPase"/>
</dbReference>
<dbReference type="Pfam" id="PF02886">
    <property type="entry name" value="LBP_BPI_CETP_C"/>
    <property type="match status" value="1"/>
</dbReference>
<dbReference type="InterPro" id="IPR001124">
    <property type="entry name" value="Lipid-bd_serum_glycop_C"/>
</dbReference>
<dbReference type="InterPro" id="IPR032942">
    <property type="entry name" value="BPI/LBP/Plunc"/>
</dbReference>
<keyword evidence="3" id="KW-0929">Antimicrobial</keyword>
<reference evidence="6 7" key="1">
    <citation type="submission" date="2018-03" db="EMBL/GenBank/DDBJ databases">
        <title>Draft genome sequence of Rohu Carp (Labeo rohita).</title>
        <authorList>
            <person name="Das P."/>
            <person name="Kushwaha B."/>
            <person name="Joshi C.G."/>
            <person name="Kumar D."/>
            <person name="Nagpure N.S."/>
            <person name="Sahoo L."/>
            <person name="Das S.P."/>
            <person name="Bit A."/>
            <person name="Patnaik S."/>
            <person name="Meher P.K."/>
            <person name="Jayasankar P."/>
            <person name="Koringa P.G."/>
            <person name="Patel N.V."/>
            <person name="Hinsu A.T."/>
            <person name="Kumar R."/>
            <person name="Pandey M."/>
            <person name="Agarwal S."/>
            <person name="Srivastava S."/>
            <person name="Singh M."/>
            <person name="Iquebal M.A."/>
            <person name="Jaiswal S."/>
            <person name="Angadi U.B."/>
            <person name="Kumar N."/>
            <person name="Raza M."/>
            <person name="Shah T.M."/>
            <person name="Rai A."/>
            <person name="Jena J.K."/>
        </authorList>
    </citation>
    <scope>NUCLEOTIDE SEQUENCE [LARGE SCALE GENOMIC DNA]</scope>
    <source>
        <strain evidence="6">DASCIFA01</strain>
        <tissue evidence="6">Testis</tissue>
    </source>
</reference>
<dbReference type="STRING" id="84645.A0A498LAN8"/>
<keyword evidence="3" id="KW-0732">Signal</keyword>
<dbReference type="GO" id="GO:0005525">
    <property type="term" value="F:GTP binding"/>
    <property type="evidence" value="ECO:0007669"/>
    <property type="project" value="InterPro"/>
</dbReference>
<feature type="region of interest" description="Disordered" evidence="4">
    <location>
        <begin position="1"/>
        <end position="68"/>
    </location>
</feature>
<dbReference type="InterPro" id="IPR006703">
    <property type="entry name" value="G_AIG1"/>
</dbReference>
<evidence type="ECO:0000313" key="7">
    <source>
        <dbReference type="Proteomes" id="UP000290572"/>
    </source>
</evidence>
<name>A0A498LAN8_LABRO</name>
<evidence type="ECO:0000256" key="1">
    <source>
        <dbReference type="ARBA" id="ARBA00008535"/>
    </source>
</evidence>
<feature type="compositionally biased region" description="Basic and acidic residues" evidence="4">
    <location>
        <begin position="266"/>
        <end position="280"/>
    </location>
</feature>
<keyword evidence="7" id="KW-1185">Reference proteome</keyword>
<sequence>MTDLNLDDVQDTSPEKDSFPAIERLNSKDDINQTQHTSNLEDNEPPGEEGSNSQHDGQDLSELRDSDSSVDSIDNIFPNLTIILTGNISAIQFGQENILLQDNAELSRIVPVQTKISKYHISVINMTGLHEDEVNYVDYVGQLVNKNEINAFIFVVQLDQLTDADKMGLEWLQRAFGDNVLQFVMILCTYERKEDCDTMQDDLEKILEKCGRRYHTCSKMMNDRSEMKKLMKKIDRLFYENNQQCYTEELYKTVLRQREGLKDSTFKNTEDETTINKDITEDTTTSESGEKHMPLSQAAPPPPIQSQGTFQPGPPAGLLLEPKLPAPERYDGNPERKVFHHPVSGAEVDNRLLQLTQGTRSVAEFAIEFHTLAAESEWDHQALKAAFHRAVSPELKDELAYRDPSPLIDVAIRLDNPRSMQTSFDTPEMEDRPEPIIPSSKVVAGVQWGIELAVKKAQRQQPDPARTGPEGQTRRALALLESWQGARAELRAWQAGRVEPASRLLSGAGSALVKGGANIKARSLGGAKRKKATLFSTVVDTPYKLPERQYPQHSHLPDKDGLIKAVVKDILELCVTYVESLCYKQELVSKLLYTGSSLLKRKEPPALGSHLMSGRAGRWEQEDAHVLLSALLANSVAQYLKKRSSREFRPEIFRENAEDESLMLLEQMGVGTTGTGNTTENHLKFTEQVSKDDCRRRQVECNKEYEGEKKFLPKTEASLKVCEEMVFCWCALALLTLAPVVTGNNAGVKVRLTQRGLDYATINEYAAIDYSLRSVDITDTSIELGLKGIFYNTPRTQEPRFPSTAVSCTSLNSKMFCVAISAFTINSAFSVFHNTGVFNITITDDMISEKYPDLKLELEVKTVKEPDIQFEPNNVILKIFSTVTAVQSGNRLTQLFILNLESSASVQVSVREDKLVLALNLEKIDVSMNTKTFKFTNLSFLNMAIKDILFPIIKAHLAKDFPLPGLLRSTMVRFINPQVEVLKDYVMIGTDIQFGENT</sequence>
<dbReference type="InterPro" id="IPR017943">
    <property type="entry name" value="Bactericidal_perm-incr_a/b_dom"/>
</dbReference>
<dbReference type="GO" id="GO:0008289">
    <property type="term" value="F:lipid binding"/>
    <property type="evidence" value="ECO:0007669"/>
    <property type="project" value="InterPro"/>
</dbReference>
<dbReference type="GO" id="GO:0005615">
    <property type="term" value="C:extracellular space"/>
    <property type="evidence" value="ECO:0007669"/>
    <property type="project" value="UniProtKB-UniRule"/>
</dbReference>
<organism evidence="6 7">
    <name type="scientific">Labeo rohita</name>
    <name type="common">Indian major carp</name>
    <name type="synonym">Cyprinus rohita</name>
    <dbReference type="NCBI Taxonomy" id="84645"/>
    <lineage>
        <taxon>Eukaryota</taxon>
        <taxon>Metazoa</taxon>
        <taxon>Chordata</taxon>
        <taxon>Craniata</taxon>
        <taxon>Vertebrata</taxon>
        <taxon>Euteleostomi</taxon>
        <taxon>Actinopterygii</taxon>
        <taxon>Neopterygii</taxon>
        <taxon>Teleostei</taxon>
        <taxon>Ostariophysi</taxon>
        <taxon>Cypriniformes</taxon>
        <taxon>Cyprinidae</taxon>
        <taxon>Labeoninae</taxon>
        <taxon>Labeonini</taxon>
        <taxon>Labeo</taxon>
    </lineage>
</organism>
<keyword evidence="2" id="KW-0547">Nucleotide-binding</keyword>
<dbReference type="GO" id="GO:0045087">
    <property type="term" value="P:innate immune response"/>
    <property type="evidence" value="ECO:0007669"/>
    <property type="project" value="UniProtKB-UniRule"/>
</dbReference>
<feature type="compositionally biased region" description="Basic and acidic residues" evidence="4">
    <location>
        <begin position="56"/>
        <end position="67"/>
    </location>
</feature>
<dbReference type="Gene3D" id="3.40.50.300">
    <property type="entry name" value="P-loop containing nucleotide triphosphate hydrolases"/>
    <property type="match status" value="1"/>
</dbReference>
<keyword evidence="3" id="KW-0044">Antibiotic</keyword>
<comment type="domain">
    <text evidence="3">The N- and C-terminal barrels adopt an identical fold despite having only 13% of conserved residues.</text>
</comment>
<dbReference type="GO" id="GO:0050829">
    <property type="term" value="P:defense response to Gram-negative bacterium"/>
    <property type="evidence" value="ECO:0007669"/>
    <property type="project" value="UniProtKB-UniRule"/>
</dbReference>
<evidence type="ECO:0000256" key="4">
    <source>
        <dbReference type="SAM" id="MobiDB-lite"/>
    </source>
</evidence>
<comment type="domain">
    <text evidence="3">The N-terminal region may be exposed to the interior of the granule, whereas the C-terminal portion may be embedded in the membrane. During phagocytosis and degranulation, proteases may be released and activated and cleave BPI at the junction of the N- and C-terminal portions of the molecule, providing controlled release of the N-terminal antibacterial fragment when bacteria are ingested.</text>
</comment>
<dbReference type="AlphaFoldDB" id="A0A498LAN8"/>
<comment type="function">
    <text evidence="3">The cytotoxic action of BPI is limited to many species of Gram-negative bacteria; this specificity may be explained by a strong affinity of the very basic N-terminal half for the negatively charged lipopolysaccharides that are unique to the Gram-negative bacterial outer envelope.</text>
</comment>
<protein>
    <recommendedName>
        <fullName evidence="3">Bactericidal permeability-increasing protein</fullName>
        <shortName evidence="3">BPI</shortName>
    </recommendedName>
</protein>
<comment type="similarity">
    <text evidence="1">Belongs to the TRAFAC class TrmE-Era-EngA-EngB-Septin-like GTPase superfamily. AIG1/Toc34/Toc159-like paraseptin GTPase family. IAN subfamily.</text>
</comment>
<evidence type="ECO:0000256" key="3">
    <source>
        <dbReference type="RuleBase" id="RU369039"/>
    </source>
</evidence>
<dbReference type="Pfam" id="PF04548">
    <property type="entry name" value="AIG1"/>
    <property type="match status" value="1"/>
</dbReference>
<comment type="subunit">
    <text evidence="3">Monomer. Homodimer; disulfide-linked.</text>
</comment>
<dbReference type="PANTHER" id="PTHR10504">
    <property type="entry name" value="BACTERICIDAL PERMEABILITY-INCREASING BPI PROTEIN-RELATED"/>
    <property type="match status" value="1"/>
</dbReference>
<evidence type="ECO:0000259" key="5">
    <source>
        <dbReference type="SMART" id="SM00329"/>
    </source>
</evidence>